<feature type="domain" description="Serine dehydratase-like alpha subunit" evidence="12">
    <location>
        <begin position="188"/>
        <end position="466"/>
    </location>
</feature>
<evidence type="ECO:0000259" key="12">
    <source>
        <dbReference type="Pfam" id="PF03313"/>
    </source>
</evidence>
<reference evidence="14" key="2">
    <citation type="submission" date="2020-09" db="EMBL/GenBank/DDBJ databases">
        <authorList>
            <person name="Sun Q."/>
            <person name="Zhou Y."/>
        </authorList>
    </citation>
    <scope>NUCLEOTIDE SEQUENCE</scope>
    <source>
        <strain evidence="14">CGMCC 1.12751</strain>
    </source>
</reference>
<keyword evidence="7 11" id="KW-0408">Iron</keyword>
<protein>
    <recommendedName>
        <fullName evidence="11">L-serine dehydratase</fullName>
        <ecNumber evidence="11">4.3.1.17</ecNumber>
    </recommendedName>
</protein>
<evidence type="ECO:0000256" key="9">
    <source>
        <dbReference type="ARBA" id="ARBA00023239"/>
    </source>
</evidence>
<dbReference type="NCBIfam" id="TIGR00720">
    <property type="entry name" value="sda_mono"/>
    <property type="match status" value="1"/>
</dbReference>
<dbReference type="GO" id="GO:0051539">
    <property type="term" value="F:4 iron, 4 sulfur cluster binding"/>
    <property type="evidence" value="ECO:0007669"/>
    <property type="project" value="UniProtKB-UniRule"/>
</dbReference>
<dbReference type="GO" id="GO:0006094">
    <property type="term" value="P:gluconeogenesis"/>
    <property type="evidence" value="ECO:0007669"/>
    <property type="project" value="UniProtKB-KW"/>
</dbReference>
<evidence type="ECO:0000259" key="13">
    <source>
        <dbReference type="Pfam" id="PF03315"/>
    </source>
</evidence>
<keyword evidence="9 11" id="KW-0456">Lyase</keyword>
<comment type="similarity">
    <text evidence="3 11">Belongs to the iron-sulfur dependent L-serine dehydratase family.</text>
</comment>
<dbReference type="GO" id="GO:0003941">
    <property type="term" value="F:L-serine ammonia-lyase activity"/>
    <property type="evidence" value="ECO:0007669"/>
    <property type="project" value="UniProtKB-UniRule"/>
</dbReference>
<evidence type="ECO:0000313" key="14">
    <source>
        <dbReference type="EMBL" id="GGG45138.1"/>
    </source>
</evidence>
<evidence type="ECO:0000256" key="11">
    <source>
        <dbReference type="RuleBase" id="RU366059"/>
    </source>
</evidence>
<proteinExistence type="inferred from homology"/>
<accession>A0A917GGP4</accession>
<evidence type="ECO:0000256" key="3">
    <source>
        <dbReference type="ARBA" id="ARBA00008636"/>
    </source>
</evidence>
<keyword evidence="15" id="KW-1185">Reference proteome</keyword>
<evidence type="ECO:0000256" key="4">
    <source>
        <dbReference type="ARBA" id="ARBA00022432"/>
    </source>
</evidence>
<dbReference type="AlphaFoldDB" id="A0A917GGP4"/>
<dbReference type="Proteomes" id="UP000625976">
    <property type="component" value="Unassembled WGS sequence"/>
</dbReference>
<reference evidence="14" key="1">
    <citation type="journal article" date="2014" name="Int. J. Syst. Evol. Microbiol.">
        <title>Complete genome sequence of Corynebacterium casei LMG S-19264T (=DSM 44701T), isolated from a smear-ripened cheese.</title>
        <authorList>
            <consortium name="US DOE Joint Genome Institute (JGI-PGF)"/>
            <person name="Walter F."/>
            <person name="Albersmeier A."/>
            <person name="Kalinowski J."/>
            <person name="Ruckert C."/>
        </authorList>
    </citation>
    <scope>NUCLEOTIDE SEQUENCE</scope>
    <source>
        <strain evidence="14">CGMCC 1.12751</strain>
    </source>
</reference>
<gene>
    <name evidence="14" type="primary">sdaA</name>
    <name evidence="14" type="ORF">GCM10010976_15920</name>
</gene>
<dbReference type="PANTHER" id="PTHR30182">
    <property type="entry name" value="L-SERINE DEHYDRATASE"/>
    <property type="match status" value="1"/>
</dbReference>
<evidence type="ECO:0000256" key="2">
    <source>
        <dbReference type="ARBA" id="ARBA00004742"/>
    </source>
</evidence>
<dbReference type="PANTHER" id="PTHR30182:SF1">
    <property type="entry name" value="L-SERINE DEHYDRATASE 1"/>
    <property type="match status" value="1"/>
</dbReference>
<dbReference type="EC" id="4.3.1.17" evidence="11"/>
<feature type="domain" description="Serine dehydratase beta chain" evidence="13">
    <location>
        <begin position="5"/>
        <end position="155"/>
    </location>
</feature>
<comment type="cofactor">
    <cofactor evidence="1 11">
        <name>[4Fe-4S] cluster</name>
        <dbReference type="ChEBI" id="CHEBI:49883"/>
    </cofactor>
</comment>
<comment type="pathway">
    <text evidence="2">Carbohydrate biosynthesis; gluconeogenesis.</text>
</comment>
<sequence>MECISTFDMLKIGVGPSSSHTLGPWRAAERWIKELKDSKKFDAVEEITVNLYGSLSLTGKGHATDYAIMLGLSGGDPEIIPINSIEGIINSIKENKVLNFNHEKLVPFLPETNIIFNRKFLPYHSNGLTFTATINGKKLKSTFYSIGGGFVVKEERKNSKKNKEIFLNTFPYPIVKGTELLAYCAQLNMPISGVVLENEKSLRDEKTIDFELQRIWMTMLECMYIGCHTEGNLPGGLNVRRRAYDMHQNLKGVVPYSDPQEWLETIRLTEVKFRQILKWVSCFALSVNEVNASLGRIVTAPTNGSAGVIPAVLMYYLVIENHEANFDHIKRFLLVAGEIGSMFKKGATISAAMGGCQAEIGVSSAMAAGALCELLGGSPDQVLIAAEIAMEHHLGLTCDPIGGLVQIPCIERNSMGAMKAIHAAEMALDTNPENVKVPFDKVVSTMWETAKDMSSKYKETSEGGLAVAVNIPDC</sequence>
<dbReference type="EMBL" id="BMFQ01000002">
    <property type="protein sequence ID" value="GGG45138.1"/>
    <property type="molecule type" value="Genomic_DNA"/>
</dbReference>
<organism evidence="14 15">
    <name type="scientific">Bizionia arctica</name>
    <dbReference type="NCBI Taxonomy" id="1495645"/>
    <lineage>
        <taxon>Bacteria</taxon>
        <taxon>Pseudomonadati</taxon>
        <taxon>Bacteroidota</taxon>
        <taxon>Flavobacteriia</taxon>
        <taxon>Flavobacteriales</taxon>
        <taxon>Flavobacteriaceae</taxon>
        <taxon>Bizionia</taxon>
    </lineage>
</organism>
<dbReference type="Gene3D" id="3.30.1330.90">
    <property type="entry name" value="D-3-phosphoglycerate dehydrogenase, domain 3"/>
    <property type="match status" value="1"/>
</dbReference>
<name>A0A917GGP4_9FLAO</name>
<evidence type="ECO:0000256" key="10">
    <source>
        <dbReference type="ARBA" id="ARBA00049406"/>
    </source>
</evidence>
<dbReference type="InterPro" id="IPR005130">
    <property type="entry name" value="Ser_deHydtase-like_asu"/>
</dbReference>
<keyword evidence="5 11" id="KW-0004">4Fe-4S</keyword>
<keyword evidence="8 11" id="KW-0411">Iron-sulfur</keyword>
<dbReference type="Pfam" id="PF03315">
    <property type="entry name" value="SDH_beta"/>
    <property type="match status" value="1"/>
</dbReference>
<evidence type="ECO:0000313" key="15">
    <source>
        <dbReference type="Proteomes" id="UP000625976"/>
    </source>
</evidence>
<dbReference type="InterPro" id="IPR029009">
    <property type="entry name" value="ASB_dom_sf"/>
</dbReference>
<evidence type="ECO:0000256" key="8">
    <source>
        <dbReference type="ARBA" id="ARBA00023014"/>
    </source>
</evidence>
<evidence type="ECO:0000256" key="5">
    <source>
        <dbReference type="ARBA" id="ARBA00022485"/>
    </source>
</evidence>
<comment type="catalytic activity">
    <reaction evidence="10 11">
        <text>L-serine = pyruvate + NH4(+)</text>
        <dbReference type="Rhea" id="RHEA:19169"/>
        <dbReference type="ChEBI" id="CHEBI:15361"/>
        <dbReference type="ChEBI" id="CHEBI:28938"/>
        <dbReference type="ChEBI" id="CHEBI:33384"/>
        <dbReference type="EC" id="4.3.1.17"/>
    </reaction>
</comment>
<dbReference type="FunFam" id="3.30.1330.90:FF:000001">
    <property type="entry name" value="L-serine ammonia-lyase 1"/>
    <property type="match status" value="1"/>
</dbReference>
<keyword evidence="6 11" id="KW-0479">Metal-binding</keyword>
<dbReference type="RefSeq" id="WP_188463619.1">
    <property type="nucleotide sequence ID" value="NZ_BMFQ01000002.1"/>
</dbReference>
<dbReference type="GO" id="GO:0046872">
    <property type="term" value="F:metal ion binding"/>
    <property type="evidence" value="ECO:0007669"/>
    <property type="project" value="UniProtKB-KW"/>
</dbReference>
<evidence type="ECO:0000256" key="6">
    <source>
        <dbReference type="ARBA" id="ARBA00022723"/>
    </source>
</evidence>
<evidence type="ECO:0000256" key="7">
    <source>
        <dbReference type="ARBA" id="ARBA00023004"/>
    </source>
</evidence>
<evidence type="ECO:0000256" key="1">
    <source>
        <dbReference type="ARBA" id="ARBA00001966"/>
    </source>
</evidence>
<comment type="caution">
    <text evidence="14">The sequence shown here is derived from an EMBL/GenBank/DDBJ whole genome shotgun (WGS) entry which is preliminary data.</text>
</comment>
<dbReference type="SUPFAM" id="SSF143548">
    <property type="entry name" value="Serine metabolism enzymes domain"/>
    <property type="match status" value="1"/>
</dbReference>
<dbReference type="InterPro" id="IPR005131">
    <property type="entry name" value="Ser_deHydtase_bsu"/>
</dbReference>
<keyword evidence="4 11" id="KW-0312">Gluconeogenesis</keyword>
<dbReference type="InterPro" id="IPR004644">
    <property type="entry name" value="Fe-S_L-Ser_mono"/>
</dbReference>
<dbReference type="InterPro" id="IPR051318">
    <property type="entry name" value="Fe-S_L-Ser"/>
</dbReference>
<dbReference type="Pfam" id="PF03313">
    <property type="entry name" value="SDH_alpha"/>
    <property type="match status" value="1"/>
</dbReference>